<dbReference type="Pfam" id="PF01663">
    <property type="entry name" value="Phosphodiest"/>
    <property type="match status" value="1"/>
</dbReference>
<protein>
    <submittedName>
        <fullName evidence="7">Alkaline phosphatase family protein</fullName>
    </submittedName>
</protein>
<evidence type="ECO:0000313" key="7">
    <source>
        <dbReference type="EMBL" id="RAU84414.1"/>
    </source>
</evidence>
<dbReference type="PROSITE" id="PS51257">
    <property type="entry name" value="PROKAR_LIPOPROTEIN"/>
    <property type="match status" value="1"/>
</dbReference>
<dbReference type="PIRSF" id="PIRSF031924">
    <property type="entry name" value="Pi-irrepressible_AP"/>
    <property type="match status" value="1"/>
</dbReference>
<proteinExistence type="predicted"/>
<evidence type="ECO:0000256" key="3">
    <source>
        <dbReference type="ARBA" id="ARBA00022729"/>
    </source>
</evidence>
<evidence type="ECO:0000313" key="8">
    <source>
        <dbReference type="Proteomes" id="UP000251692"/>
    </source>
</evidence>
<keyword evidence="2" id="KW-0479">Metal-binding</keyword>
<dbReference type="SUPFAM" id="SSF53649">
    <property type="entry name" value="Alkaline phosphatase-like"/>
    <property type="match status" value="1"/>
</dbReference>
<gene>
    <name evidence="7" type="ORF">DP923_05100</name>
</gene>
<dbReference type="GO" id="GO:0004035">
    <property type="term" value="F:alkaline phosphatase activity"/>
    <property type="evidence" value="ECO:0007669"/>
    <property type="project" value="InterPro"/>
</dbReference>
<feature type="signal peptide" evidence="6">
    <location>
        <begin position="1"/>
        <end position="27"/>
    </location>
</feature>
<dbReference type="PANTHER" id="PTHR10151">
    <property type="entry name" value="ECTONUCLEOTIDE PYROPHOSPHATASE/PHOSPHODIESTERASE"/>
    <property type="match status" value="1"/>
</dbReference>
<dbReference type="RefSeq" id="WP_112304694.1">
    <property type="nucleotide sequence ID" value="NZ_QMDV01000001.1"/>
</dbReference>
<evidence type="ECO:0000256" key="5">
    <source>
        <dbReference type="PIRSR" id="PIRSR031924-51"/>
    </source>
</evidence>
<dbReference type="EMBL" id="QMDV01000001">
    <property type="protein sequence ID" value="RAU84414.1"/>
    <property type="molecule type" value="Genomic_DNA"/>
</dbReference>
<dbReference type="Proteomes" id="UP000251692">
    <property type="component" value="Unassembled WGS sequence"/>
</dbReference>
<evidence type="ECO:0000256" key="1">
    <source>
        <dbReference type="ARBA" id="ARBA00022553"/>
    </source>
</evidence>
<evidence type="ECO:0000256" key="4">
    <source>
        <dbReference type="PIRSR" id="PIRSR031924-50"/>
    </source>
</evidence>
<dbReference type="OrthoDB" id="9766127at2"/>
<keyword evidence="1 4" id="KW-0597">Phosphoprotein</keyword>
<dbReference type="NCBIfam" id="NF042991">
    <property type="entry name" value="alk_phos_PafA"/>
    <property type="match status" value="1"/>
</dbReference>
<dbReference type="Gene3D" id="3.30.1360.150">
    <property type="match status" value="1"/>
</dbReference>
<dbReference type="AlphaFoldDB" id="A0A364RJF7"/>
<feature type="binding site" evidence="5">
    <location>
        <position position="122"/>
    </location>
    <ligand>
        <name>substrate</name>
    </ligand>
</feature>
<dbReference type="PANTHER" id="PTHR10151:SF120">
    <property type="entry name" value="BIS(5'-ADENOSYL)-TRIPHOSPHATASE"/>
    <property type="match status" value="1"/>
</dbReference>
<keyword evidence="3 6" id="KW-0732">Signal</keyword>
<dbReference type="InterPro" id="IPR017850">
    <property type="entry name" value="Alkaline_phosphatase_core_sf"/>
</dbReference>
<keyword evidence="8" id="KW-1185">Reference proteome</keyword>
<evidence type="ECO:0000256" key="6">
    <source>
        <dbReference type="SAM" id="SignalP"/>
    </source>
</evidence>
<reference evidence="7 8" key="1">
    <citation type="submission" date="2018-06" db="EMBL/GenBank/DDBJ databases">
        <authorList>
            <person name="Liu Z.-W."/>
        </authorList>
    </citation>
    <scope>NUCLEOTIDE SEQUENCE [LARGE SCALE GENOMIC DNA]</scope>
    <source>
        <strain evidence="7 8">2b14</strain>
    </source>
</reference>
<comment type="caution">
    <text evidence="7">The sequence shown here is derived from an EMBL/GenBank/DDBJ whole genome shotgun (WGS) entry which is preliminary data.</text>
</comment>
<feature type="active site" description="Phosphothreonine intermediate" evidence="4">
    <location>
        <position position="101"/>
    </location>
</feature>
<dbReference type="InterPro" id="IPR026263">
    <property type="entry name" value="Alkaline_phosphatase_prok"/>
</dbReference>
<feature type="binding site" evidence="5">
    <location>
        <begin position="183"/>
        <end position="185"/>
    </location>
    <ligand>
        <name>substrate</name>
    </ligand>
</feature>
<evidence type="ECO:0000256" key="2">
    <source>
        <dbReference type="ARBA" id="ARBA00022723"/>
    </source>
</evidence>
<dbReference type="GO" id="GO:0046872">
    <property type="term" value="F:metal ion binding"/>
    <property type="evidence" value="ECO:0007669"/>
    <property type="project" value="UniProtKB-KW"/>
</dbReference>
<sequence>MKVQKLFKSHFSGSILIAFLWLLTACAGSGSAGSTENTNPIVKADQPLPRPKLVVGIVVDQMRYDYLYRYWSKYGNDGFKKLVSEGFNFKNNQYSYVPTYTGPGHASVYTGSVPALNGIIGNNWYDRNTGKSVYCAGDLTVNTVGSTSDAGKMSPVNMLTTTIGDELRLATNKGSKVIGIALKDRGAILPAGHMANGAYWFDSPSGNWITSTYYMNELPAWVQEFNSKKYPDLYLNQVWNTLLPIEQYTESTKDDMPWEGTLDNEQKPAFPHNLPAIREKDYELLRSTPGGNTITKDFALAALKSEKLGKGEFTDMLAVSFSTPDYIGHTFGPNSIEAQDGFLRLDKEIGELISEIEKEVGKGNVLFFLTADHGAAHVPAFLKENKVPAGIASSNVVRDSVESYLDKVYGAGTWVDKYTNQQVYLNRKLIDSKKLNLKDVQERVATYVVRFKGVARAVAAVHLQASGWEAGLMARMDHGYNPQRSGDVIIVLQPGWFEGWEGREPKGTTHGSYGNYDTHVPLIWYGWKIKAGESSAETAVADIAPTLASWLYIQEPNGSVGKPLQELMK</sequence>
<dbReference type="Gene3D" id="3.40.720.10">
    <property type="entry name" value="Alkaline Phosphatase, subunit A"/>
    <property type="match status" value="1"/>
</dbReference>
<organism evidence="7 8">
    <name type="scientific">Pontibacter arcticus</name>
    <dbReference type="NCBI Taxonomy" id="2080288"/>
    <lineage>
        <taxon>Bacteria</taxon>
        <taxon>Pseudomonadati</taxon>
        <taxon>Bacteroidota</taxon>
        <taxon>Cytophagia</taxon>
        <taxon>Cytophagales</taxon>
        <taxon>Hymenobacteraceae</taxon>
        <taxon>Pontibacter</taxon>
    </lineage>
</organism>
<accession>A0A364RJF7</accession>
<dbReference type="CDD" id="cd16016">
    <property type="entry name" value="AP-SPAP"/>
    <property type="match status" value="1"/>
</dbReference>
<dbReference type="InterPro" id="IPR002591">
    <property type="entry name" value="Phosphodiest/P_Trfase"/>
</dbReference>
<name>A0A364RJF7_9BACT</name>
<reference evidence="7 8" key="2">
    <citation type="submission" date="2018-07" db="EMBL/GenBank/DDBJ databases">
        <title>Pontibacter sp. 2b14 genomic sequence and assembly.</title>
        <authorList>
            <person name="Du Z.-J."/>
        </authorList>
    </citation>
    <scope>NUCLEOTIDE SEQUENCE [LARGE SCALE GENOMIC DNA]</scope>
    <source>
        <strain evidence="7 8">2b14</strain>
    </source>
</reference>
<feature type="chain" id="PRO_5017001355" evidence="6">
    <location>
        <begin position="28"/>
        <end position="569"/>
    </location>
</feature>